<name>A0A3S4NBS1_9MAGN</name>
<evidence type="ECO:0000313" key="8">
    <source>
        <dbReference type="Proteomes" id="UP000283530"/>
    </source>
</evidence>
<reference evidence="7 8" key="1">
    <citation type="journal article" date="2019" name="Nat. Plants">
        <title>Stout camphor tree genome fills gaps in understanding of flowering plant genome evolution.</title>
        <authorList>
            <person name="Chaw S.M."/>
            <person name="Liu Y.C."/>
            <person name="Wu Y.W."/>
            <person name="Wang H.Y."/>
            <person name="Lin C.I."/>
            <person name="Wu C.S."/>
            <person name="Ke H.M."/>
            <person name="Chang L.Y."/>
            <person name="Hsu C.Y."/>
            <person name="Yang H.T."/>
            <person name="Sudianto E."/>
            <person name="Hsu M.H."/>
            <person name="Wu K.P."/>
            <person name="Wang L.N."/>
            <person name="Leebens-Mack J.H."/>
            <person name="Tsai I.J."/>
        </authorList>
    </citation>
    <scope>NUCLEOTIDE SEQUENCE [LARGE SCALE GENOMIC DNA]</scope>
    <source>
        <strain evidence="8">cv. Chaw 1501</strain>
        <tissue evidence="7">Young leaves</tissue>
    </source>
</reference>
<dbReference type="STRING" id="337451.A0A3S4NBS1"/>
<evidence type="ECO:0000256" key="5">
    <source>
        <dbReference type="SAM" id="MobiDB-lite"/>
    </source>
</evidence>
<proteinExistence type="predicted"/>
<keyword evidence="4" id="KW-0106">Calcium</keyword>
<dbReference type="CDD" id="cd00051">
    <property type="entry name" value="EFh"/>
    <property type="match status" value="2"/>
</dbReference>
<dbReference type="Proteomes" id="UP000283530">
    <property type="component" value="Unassembled WGS sequence"/>
</dbReference>
<dbReference type="PROSITE" id="PS50222">
    <property type="entry name" value="EF_HAND_2"/>
    <property type="match status" value="4"/>
</dbReference>
<dbReference type="Gene3D" id="1.10.238.10">
    <property type="entry name" value="EF-hand"/>
    <property type="match status" value="2"/>
</dbReference>
<accession>A0A3S4NBS1</accession>
<evidence type="ECO:0000259" key="6">
    <source>
        <dbReference type="PROSITE" id="PS50222"/>
    </source>
</evidence>
<dbReference type="PROSITE" id="PS00018">
    <property type="entry name" value="EF_HAND_1"/>
    <property type="match status" value="4"/>
</dbReference>
<feature type="compositionally biased region" description="Basic residues" evidence="5">
    <location>
        <begin position="7"/>
        <end position="16"/>
    </location>
</feature>
<dbReference type="PANTHER" id="PTHR10891">
    <property type="entry name" value="EF-HAND CALCIUM-BINDING DOMAIN CONTAINING PROTEIN"/>
    <property type="match status" value="1"/>
</dbReference>
<keyword evidence="2" id="KW-0479">Metal-binding</keyword>
<dbReference type="FunFam" id="1.10.238.10:FF:000336">
    <property type="entry name" value="HLH domain-containing protein"/>
    <property type="match status" value="1"/>
</dbReference>
<dbReference type="SMART" id="SM00054">
    <property type="entry name" value="EFh"/>
    <property type="match status" value="4"/>
</dbReference>
<dbReference type="Pfam" id="PF13499">
    <property type="entry name" value="EF-hand_7"/>
    <property type="match status" value="2"/>
</dbReference>
<keyword evidence="3" id="KW-0677">Repeat</keyword>
<dbReference type="InterPro" id="IPR018247">
    <property type="entry name" value="EF_Hand_1_Ca_BS"/>
</dbReference>
<feature type="domain" description="EF-hand" evidence="6">
    <location>
        <begin position="107"/>
        <end position="142"/>
    </location>
</feature>
<dbReference type="FunFam" id="1.10.238.10:FF:000089">
    <property type="entry name" value="calmodulin-like protein 3"/>
    <property type="match status" value="1"/>
</dbReference>
<dbReference type="GO" id="GO:0005509">
    <property type="term" value="F:calcium ion binding"/>
    <property type="evidence" value="ECO:0007669"/>
    <property type="project" value="InterPro"/>
</dbReference>
<feature type="domain" description="EF-hand" evidence="6">
    <location>
        <begin position="34"/>
        <end position="69"/>
    </location>
</feature>
<dbReference type="SUPFAM" id="SSF47473">
    <property type="entry name" value="EF-hand"/>
    <property type="match status" value="1"/>
</dbReference>
<feature type="domain" description="EF-hand" evidence="6">
    <location>
        <begin position="143"/>
        <end position="178"/>
    </location>
</feature>
<organism evidence="7 8">
    <name type="scientific">Cinnamomum micranthum f. kanehirae</name>
    <dbReference type="NCBI Taxonomy" id="337451"/>
    <lineage>
        <taxon>Eukaryota</taxon>
        <taxon>Viridiplantae</taxon>
        <taxon>Streptophyta</taxon>
        <taxon>Embryophyta</taxon>
        <taxon>Tracheophyta</taxon>
        <taxon>Spermatophyta</taxon>
        <taxon>Magnoliopsida</taxon>
        <taxon>Magnoliidae</taxon>
        <taxon>Laurales</taxon>
        <taxon>Lauraceae</taxon>
        <taxon>Cinnamomum</taxon>
    </lineage>
</organism>
<dbReference type="InterPro" id="IPR039647">
    <property type="entry name" value="EF_hand_pair_protein_CML-like"/>
</dbReference>
<dbReference type="InterPro" id="IPR002048">
    <property type="entry name" value="EF_hand_dom"/>
</dbReference>
<sequence>MGIRSFLTRRKKKKSSPRSLPESPIAGRLPSTRSEVEELKQVFQKFDANSDGKISWCELGSIMNSLGHPASEEELQRMVREADSDGDGFIDLNEFIELNTNGIDRMAALEDLKNAFLIFDMDRDGSISPEELQMVLRSLGDESSMDDCRKMINGVDCNGDGLIDFEEFKIMMTRSLEMPITPKETEVEE</sequence>
<gene>
    <name evidence="7" type="ORF">CKAN_00343800</name>
</gene>
<evidence type="ECO:0000256" key="1">
    <source>
        <dbReference type="ARBA" id="ARBA00003291"/>
    </source>
</evidence>
<evidence type="ECO:0000256" key="4">
    <source>
        <dbReference type="ARBA" id="ARBA00022837"/>
    </source>
</evidence>
<evidence type="ECO:0000256" key="3">
    <source>
        <dbReference type="ARBA" id="ARBA00022737"/>
    </source>
</evidence>
<dbReference type="InterPro" id="IPR011992">
    <property type="entry name" value="EF-hand-dom_pair"/>
</dbReference>
<dbReference type="OrthoDB" id="26525at2759"/>
<dbReference type="AlphaFoldDB" id="A0A3S4NBS1"/>
<comment type="caution">
    <text evidence="7">The sequence shown here is derived from an EMBL/GenBank/DDBJ whole genome shotgun (WGS) entry which is preliminary data.</text>
</comment>
<evidence type="ECO:0000256" key="2">
    <source>
        <dbReference type="ARBA" id="ARBA00022723"/>
    </source>
</evidence>
<dbReference type="EMBL" id="QPKB01000001">
    <property type="protein sequence ID" value="RWR75073.1"/>
    <property type="molecule type" value="Genomic_DNA"/>
</dbReference>
<comment type="function">
    <text evidence="1">Potential calcium sensor.</text>
</comment>
<feature type="region of interest" description="Disordered" evidence="5">
    <location>
        <begin position="1"/>
        <end position="32"/>
    </location>
</feature>
<keyword evidence="8" id="KW-1185">Reference proteome</keyword>
<evidence type="ECO:0000313" key="7">
    <source>
        <dbReference type="EMBL" id="RWR75073.1"/>
    </source>
</evidence>
<protein>
    <submittedName>
        <fullName evidence="7">Putative calcium-binding protein CML25</fullName>
    </submittedName>
</protein>
<feature type="domain" description="EF-hand" evidence="6">
    <location>
        <begin position="70"/>
        <end position="105"/>
    </location>
</feature>